<dbReference type="EMBL" id="CP009417">
    <property type="protein sequence ID" value="AJD93216.1"/>
    <property type="molecule type" value="Genomic_DNA"/>
</dbReference>
<evidence type="ECO:0000313" key="2">
    <source>
        <dbReference type="EMBL" id="AJD93216.1"/>
    </source>
</evidence>
<sequence length="117" mass="13285">MKKLGILMGAISISIAVLAGCGIETELSPKSKTYSLEGEFKASQEIVKDIYFNGFVDEDTIVLSEDQMKETQEAYFTVEKGSRFTFYSDWTDESMEFEVVELKPKENVIYLRATVKE</sequence>
<dbReference type="Proteomes" id="UP000031449">
    <property type="component" value="Plasmid unnamed"/>
</dbReference>
<keyword evidence="3" id="KW-1185">Reference proteome</keyword>
<protein>
    <recommendedName>
        <fullName evidence="4">Lipoprotein</fullName>
    </recommendedName>
</protein>
<evidence type="ECO:0000313" key="3">
    <source>
        <dbReference type="Proteomes" id="UP000031449"/>
    </source>
</evidence>
<proteinExistence type="predicted"/>
<evidence type="ECO:0008006" key="4">
    <source>
        <dbReference type="Google" id="ProtNLM"/>
    </source>
</evidence>
<feature type="chain" id="PRO_5038464830" description="Lipoprotein" evidence="1">
    <location>
        <begin position="20"/>
        <end position="117"/>
    </location>
</feature>
<dbReference type="HOGENOM" id="CLU_2081650_0_0_9"/>
<keyword evidence="1" id="KW-0732">Signal</keyword>
<feature type="signal peptide" evidence="1">
    <location>
        <begin position="1"/>
        <end position="19"/>
    </location>
</feature>
<organism evidence="2 3">
    <name type="scientific">Jeotgalibacillus malaysiensis</name>
    <dbReference type="NCBI Taxonomy" id="1508404"/>
    <lineage>
        <taxon>Bacteria</taxon>
        <taxon>Bacillati</taxon>
        <taxon>Bacillota</taxon>
        <taxon>Bacilli</taxon>
        <taxon>Bacillales</taxon>
        <taxon>Caryophanaceae</taxon>
        <taxon>Jeotgalibacillus</taxon>
    </lineage>
</organism>
<dbReference type="BioCyc" id="JESP1508404:G14D9-13182-MONOMER"/>
<reference evidence="2 3" key="1">
    <citation type="submission" date="2014-08" db="EMBL/GenBank/DDBJ databases">
        <title>Complete genome of a marine bacteria Jeotgalibacillus malaysiensis.</title>
        <authorList>
            <person name="Yaakop A.S."/>
            <person name="Chan K.-G."/>
            <person name="Goh K.M."/>
        </authorList>
    </citation>
    <scope>NUCLEOTIDE SEQUENCE [LARGE SCALE GENOMIC DNA]</scope>
    <source>
        <strain evidence="2 3">D5</strain>
        <plasmid evidence="3">Plasmid</plasmid>
    </source>
</reference>
<accession>A0A0B5ASX6</accession>
<gene>
    <name evidence="2" type="ORF">JMA_38980</name>
</gene>
<dbReference type="AlphaFoldDB" id="A0A0B5ASX6"/>
<evidence type="ECO:0000256" key="1">
    <source>
        <dbReference type="SAM" id="SignalP"/>
    </source>
</evidence>
<name>A0A0B5ASX6_9BACL</name>
<geneLocation type="plasmid" evidence="3"/>
<dbReference type="KEGG" id="jeo:JMA_38980"/>
<keyword evidence="2" id="KW-0614">Plasmid</keyword>
<dbReference type="PROSITE" id="PS51257">
    <property type="entry name" value="PROKAR_LIPOPROTEIN"/>
    <property type="match status" value="1"/>
</dbReference>